<organism evidence="1 2">
    <name type="scientific">Paraburkholderia humisilvae</name>
    <dbReference type="NCBI Taxonomy" id="627669"/>
    <lineage>
        <taxon>Bacteria</taxon>
        <taxon>Pseudomonadati</taxon>
        <taxon>Pseudomonadota</taxon>
        <taxon>Betaproteobacteria</taxon>
        <taxon>Burkholderiales</taxon>
        <taxon>Burkholderiaceae</taxon>
        <taxon>Paraburkholderia</taxon>
    </lineage>
</organism>
<sequence>MKATLVVNDLSSPEVSNVSDASNAPHIRELRRIALARDKMKRIVGGRSVIVGVDGHGVGTVDDWDINTAIFEGRIKGSYL</sequence>
<dbReference type="EMBL" id="CADIKH010000021">
    <property type="protein sequence ID" value="CAB3763017.1"/>
    <property type="molecule type" value="Genomic_DNA"/>
</dbReference>
<accession>A0A6J5EB12</accession>
<evidence type="ECO:0000313" key="2">
    <source>
        <dbReference type="Proteomes" id="UP000494363"/>
    </source>
</evidence>
<keyword evidence="2" id="KW-1185">Reference proteome</keyword>
<dbReference type="Proteomes" id="UP000494363">
    <property type="component" value="Unassembled WGS sequence"/>
</dbReference>
<gene>
    <name evidence="1" type="ORF">LMG29542_04481</name>
</gene>
<evidence type="ECO:0000313" key="1">
    <source>
        <dbReference type="EMBL" id="CAB3763017.1"/>
    </source>
</evidence>
<dbReference type="RefSeq" id="WP_246355981.1">
    <property type="nucleotide sequence ID" value="NZ_CADIKH010000021.1"/>
</dbReference>
<name>A0A6J5EB12_9BURK</name>
<dbReference type="AlphaFoldDB" id="A0A6J5EB12"/>
<proteinExistence type="predicted"/>
<protein>
    <submittedName>
        <fullName evidence="1">Uncharacterized protein</fullName>
    </submittedName>
</protein>
<reference evidence="1 2" key="1">
    <citation type="submission" date="2020-04" db="EMBL/GenBank/DDBJ databases">
        <authorList>
            <person name="De Canck E."/>
        </authorList>
    </citation>
    <scope>NUCLEOTIDE SEQUENCE [LARGE SCALE GENOMIC DNA]</scope>
    <source>
        <strain evidence="1 2">LMG 29542</strain>
    </source>
</reference>